<evidence type="ECO:0000313" key="1">
    <source>
        <dbReference type="EMBL" id="MCD9644341.1"/>
    </source>
</evidence>
<accession>A0ABS8VDA2</accession>
<organism evidence="1 2">
    <name type="scientific">Datura stramonium</name>
    <name type="common">Jimsonweed</name>
    <name type="synonym">Common thornapple</name>
    <dbReference type="NCBI Taxonomy" id="4076"/>
    <lineage>
        <taxon>Eukaryota</taxon>
        <taxon>Viridiplantae</taxon>
        <taxon>Streptophyta</taxon>
        <taxon>Embryophyta</taxon>
        <taxon>Tracheophyta</taxon>
        <taxon>Spermatophyta</taxon>
        <taxon>Magnoliopsida</taxon>
        <taxon>eudicotyledons</taxon>
        <taxon>Gunneridae</taxon>
        <taxon>Pentapetalae</taxon>
        <taxon>asterids</taxon>
        <taxon>lamiids</taxon>
        <taxon>Solanales</taxon>
        <taxon>Solanaceae</taxon>
        <taxon>Solanoideae</taxon>
        <taxon>Datureae</taxon>
        <taxon>Datura</taxon>
    </lineage>
</organism>
<keyword evidence="2" id="KW-1185">Reference proteome</keyword>
<dbReference type="EMBL" id="JACEIK010004126">
    <property type="protein sequence ID" value="MCD9644341.1"/>
    <property type="molecule type" value="Genomic_DNA"/>
</dbReference>
<sequence length="140" mass="15714">MVDILVRVDLLRGLLLSVHLLKNLIGPMKREKSVFEGSFNQLTTSILQSRQPARVGDQKGELATCSNYIKHLKSLVDVLWTKAMEGENAELQFTALMNSISDKPLLLVIEMIRVVSWPGSLERLQAAVIAIFDKLIAWLN</sequence>
<reference evidence="1 2" key="1">
    <citation type="journal article" date="2021" name="BMC Genomics">
        <title>Datura genome reveals duplications of psychoactive alkaloid biosynthetic genes and high mutation rate following tissue culture.</title>
        <authorList>
            <person name="Rajewski A."/>
            <person name="Carter-House D."/>
            <person name="Stajich J."/>
            <person name="Litt A."/>
        </authorList>
    </citation>
    <scope>NUCLEOTIDE SEQUENCE [LARGE SCALE GENOMIC DNA]</scope>
    <source>
        <strain evidence="1">AR-01</strain>
    </source>
</reference>
<comment type="caution">
    <text evidence="1">The sequence shown here is derived from an EMBL/GenBank/DDBJ whole genome shotgun (WGS) entry which is preliminary data.</text>
</comment>
<name>A0ABS8VDA2_DATST</name>
<dbReference type="Proteomes" id="UP000823775">
    <property type="component" value="Unassembled WGS sequence"/>
</dbReference>
<evidence type="ECO:0000313" key="2">
    <source>
        <dbReference type="Proteomes" id="UP000823775"/>
    </source>
</evidence>
<proteinExistence type="predicted"/>
<protein>
    <submittedName>
        <fullName evidence="1">Uncharacterized protein</fullName>
    </submittedName>
</protein>
<gene>
    <name evidence="1" type="ORF">HAX54_032527</name>
</gene>